<comment type="caution">
    <text evidence="1">The sequence shown here is derived from an EMBL/GenBank/DDBJ whole genome shotgun (WGS) entry which is preliminary data.</text>
</comment>
<organism evidence="1 2">
    <name type="scientific">Rhynocoris fuscipes</name>
    <dbReference type="NCBI Taxonomy" id="488301"/>
    <lineage>
        <taxon>Eukaryota</taxon>
        <taxon>Metazoa</taxon>
        <taxon>Ecdysozoa</taxon>
        <taxon>Arthropoda</taxon>
        <taxon>Hexapoda</taxon>
        <taxon>Insecta</taxon>
        <taxon>Pterygota</taxon>
        <taxon>Neoptera</taxon>
        <taxon>Paraneoptera</taxon>
        <taxon>Hemiptera</taxon>
        <taxon>Heteroptera</taxon>
        <taxon>Panheteroptera</taxon>
        <taxon>Cimicomorpha</taxon>
        <taxon>Reduviidae</taxon>
        <taxon>Harpactorinae</taxon>
        <taxon>Harpactorini</taxon>
        <taxon>Rhynocoris</taxon>
    </lineage>
</organism>
<evidence type="ECO:0000313" key="2">
    <source>
        <dbReference type="Proteomes" id="UP001461498"/>
    </source>
</evidence>
<protein>
    <submittedName>
        <fullName evidence="1">Uncharacterized protein</fullName>
    </submittedName>
</protein>
<gene>
    <name evidence="1" type="ORF">O3M35_007083</name>
</gene>
<dbReference type="AlphaFoldDB" id="A0AAW1D837"/>
<dbReference type="Proteomes" id="UP001461498">
    <property type="component" value="Unassembled WGS sequence"/>
</dbReference>
<proteinExistence type="predicted"/>
<evidence type="ECO:0000313" key="1">
    <source>
        <dbReference type="EMBL" id="KAK9507171.1"/>
    </source>
</evidence>
<sequence>MTRKRGTLVMEVGHFVPNGGSNIAWESMCLVGGSSLRGGGEQEKEAGARCSAWNSRQWWKIGVSRWPRFALELDSTENEK</sequence>
<name>A0AAW1D837_9HEMI</name>
<reference evidence="1 2" key="1">
    <citation type="submission" date="2022-12" db="EMBL/GenBank/DDBJ databases">
        <title>Chromosome-level genome assembly of true bugs.</title>
        <authorList>
            <person name="Ma L."/>
            <person name="Li H."/>
        </authorList>
    </citation>
    <scope>NUCLEOTIDE SEQUENCE [LARGE SCALE GENOMIC DNA]</scope>
    <source>
        <strain evidence="1">Lab_2022b</strain>
    </source>
</reference>
<dbReference type="EMBL" id="JAPXFL010000004">
    <property type="protein sequence ID" value="KAK9507171.1"/>
    <property type="molecule type" value="Genomic_DNA"/>
</dbReference>
<accession>A0AAW1D837</accession>
<keyword evidence="2" id="KW-1185">Reference proteome</keyword>